<evidence type="ECO:0000256" key="2">
    <source>
        <dbReference type="ARBA" id="ARBA00022771"/>
    </source>
</evidence>
<dbReference type="AlphaFoldDB" id="A0A4P9Y7Z9"/>
<gene>
    <name evidence="7" type="ORF">BJ684DRAFT_14799</name>
</gene>
<reference evidence="8" key="1">
    <citation type="journal article" date="2018" name="Nat. Microbiol.">
        <title>Leveraging single-cell genomics to expand the fungal tree of life.</title>
        <authorList>
            <person name="Ahrendt S.R."/>
            <person name="Quandt C.A."/>
            <person name="Ciobanu D."/>
            <person name="Clum A."/>
            <person name="Salamov A."/>
            <person name="Andreopoulos B."/>
            <person name="Cheng J.F."/>
            <person name="Woyke T."/>
            <person name="Pelin A."/>
            <person name="Henrissat B."/>
            <person name="Reynolds N.K."/>
            <person name="Benny G.L."/>
            <person name="Smith M.E."/>
            <person name="James T.Y."/>
            <person name="Grigoriev I.V."/>
        </authorList>
    </citation>
    <scope>NUCLEOTIDE SEQUENCE [LARGE SCALE GENOMIC DNA]</scope>
</reference>
<dbReference type="SMART" id="SM00401">
    <property type="entry name" value="ZnF_GATA"/>
    <property type="match status" value="1"/>
</dbReference>
<dbReference type="InterPro" id="IPR013088">
    <property type="entry name" value="Znf_NHR/GATA"/>
</dbReference>
<dbReference type="PANTHER" id="PTHR45658:SF18">
    <property type="entry name" value="PROTEIN GAT2"/>
    <property type="match status" value="1"/>
</dbReference>
<keyword evidence="8" id="KW-1185">Reference proteome</keyword>
<sequence>MSLHSASQLLEALRSSRNSQLDDLFLPLPEGAQIQPEALQVATVVIGPSAYPQTKISLYQASAAMDDSTPGSGICIEFVERPGKPLLCPETTVASRVAGRVQGFGDEVVLSILPTVKASHAYLARMTWRIQPTQVHILNVQDPLWRAIQRCTRSGLEGYDQLDHIWRERKEKLESYGTLPAHQICRAMKHCGSTVPLESLILARKVKTTLLERSGDSGRKAPRKRAGVKRQKPTPTEISTPTTSGHLGSSKAEATSSLAVATTPSSGPLTGTENSNHPTDTPTPTPIPAQPPVPTPTPTFSSASPAPPSAGIPGQKCEHCGRTETPMWRKGPHGADTLCNACGVKWRQGKILKNLNPVDAPASGTRVDGSSLGEGATKSVEEDDQALAKRAKLNHNEAMEEDKSPSSSTQAVKEDIPRENHPPSSPSRLSTSRVTPMEDVVTERGSETSIPAQKDDEVVEALENGSSSSSSSSSNPLKSSSEPAGNFSFEKDSIEPSSLPPSSTQ</sequence>
<proteinExistence type="predicted"/>
<dbReference type="InterPro" id="IPR051140">
    <property type="entry name" value="GATA_TF"/>
</dbReference>
<feature type="region of interest" description="Disordered" evidence="5">
    <location>
        <begin position="212"/>
        <end position="318"/>
    </location>
</feature>
<feature type="compositionally biased region" description="Low complexity" evidence="5">
    <location>
        <begin position="233"/>
        <end position="244"/>
    </location>
</feature>
<feature type="compositionally biased region" description="Pro residues" evidence="5">
    <location>
        <begin position="281"/>
        <end position="297"/>
    </location>
</feature>
<dbReference type="GO" id="GO:0006355">
    <property type="term" value="P:regulation of DNA-templated transcription"/>
    <property type="evidence" value="ECO:0007669"/>
    <property type="project" value="InterPro"/>
</dbReference>
<dbReference type="GO" id="GO:0043565">
    <property type="term" value="F:sequence-specific DNA binding"/>
    <property type="evidence" value="ECO:0007669"/>
    <property type="project" value="InterPro"/>
</dbReference>
<evidence type="ECO:0000256" key="1">
    <source>
        <dbReference type="ARBA" id="ARBA00022723"/>
    </source>
</evidence>
<dbReference type="PROSITE" id="PS50114">
    <property type="entry name" value="GATA_ZN_FINGER_2"/>
    <property type="match status" value="1"/>
</dbReference>
<feature type="compositionally biased region" description="Basic and acidic residues" evidence="5">
    <location>
        <begin position="394"/>
        <end position="404"/>
    </location>
</feature>
<name>A0A4P9Y7Z9_9FUNG</name>
<accession>A0A4P9Y7Z9</accession>
<keyword evidence="2 4" id="KW-0863">Zinc-finger</keyword>
<dbReference type="GO" id="GO:0008270">
    <property type="term" value="F:zinc ion binding"/>
    <property type="evidence" value="ECO:0007669"/>
    <property type="project" value="UniProtKB-KW"/>
</dbReference>
<dbReference type="Proteomes" id="UP000267251">
    <property type="component" value="Unassembled WGS sequence"/>
</dbReference>
<keyword evidence="3" id="KW-0862">Zinc</keyword>
<feature type="domain" description="GATA-type" evidence="6">
    <location>
        <begin position="311"/>
        <end position="366"/>
    </location>
</feature>
<dbReference type="Pfam" id="PF00320">
    <property type="entry name" value="GATA"/>
    <property type="match status" value="1"/>
</dbReference>
<organism evidence="7 8">
    <name type="scientific">Piptocephalis cylindrospora</name>
    <dbReference type="NCBI Taxonomy" id="1907219"/>
    <lineage>
        <taxon>Eukaryota</taxon>
        <taxon>Fungi</taxon>
        <taxon>Fungi incertae sedis</taxon>
        <taxon>Zoopagomycota</taxon>
        <taxon>Zoopagomycotina</taxon>
        <taxon>Zoopagomycetes</taxon>
        <taxon>Zoopagales</taxon>
        <taxon>Piptocephalidaceae</taxon>
        <taxon>Piptocephalis</taxon>
    </lineage>
</organism>
<evidence type="ECO:0000313" key="8">
    <source>
        <dbReference type="Proteomes" id="UP000267251"/>
    </source>
</evidence>
<evidence type="ECO:0000256" key="3">
    <source>
        <dbReference type="ARBA" id="ARBA00022833"/>
    </source>
</evidence>
<feature type="compositionally biased region" description="Low complexity" evidence="5">
    <location>
        <begin position="466"/>
        <end position="481"/>
    </location>
</feature>
<dbReference type="CDD" id="cd00202">
    <property type="entry name" value="ZnF_GATA"/>
    <property type="match status" value="1"/>
</dbReference>
<dbReference type="PROSITE" id="PS00344">
    <property type="entry name" value="GATA_ZN_FINGER_1"/>
    <property type="match status" value="1"/>
</dbReference>
<feature type="region of interest" description="Disordered" evidence="5">
    <location>
        <begin position="355"/>
        <end position="505"/>
    </location>
</feature>
<dbReference type="Gene3D" id="3.30.50.10">
    <property type="entry name" value="Erythroid Transcription Factor GATA-1, subunit A"/>
    <property type="match status" value="1"/>
</dbReference>
<evidence type="ECO:0000313" key="7">
    <source>
        <dbReference type="EMBL" id="RKP14912.1"/>
    </source>
</evidence>
<evidence type="ECO:0000256" key="5">
    <source>
        <dbReference type="SAM" id="MobiDB-lite"/>
    </source>
</evidence>
<dbReference type="InterPro" id="IPR000679">
    <property type="entry name" value="Znf_GATA"/>
</dbReference>
<feature type="compositionally biased region" description="Low complexity" evidence="5">
    <location>
        <begin position="426"/>
        <end position="435"/>
    </location>
</feature>
<dbReference type="EMBL" id="KZ987777">
    <property type="protein sequence ID" value="RKP14912.1"/>
    <property type="molecule type" value="Genomic_DNA"/>
</dbReference>
<dbReference type="PANTHER" id="PTHR45658">
    <property type="entry name" value="GATA TRANSCRIPTION FACTOR"/>
    <property type="match status" value="1"/>
</dbReference>
<dbReference type="SUPFAM" id="SSF57716">
    <property type="entry name" value="Glucocorticoid receptor-like (DNA-binding domain)"/>
    <property type="match status" value="1"/>
</dbReference>
<feature type="compositionally biased region" description="Basic and acidic residues" evidence="5">
    <location>
        <begin position="412"/>
        <end position="421"/>
    </location>
</feature>
<protein>
    <recommendedName>
        <fullName evidence="6">GATA-type domain-containing protein</fullName>
    </recommendedName>
</protein>
<feature type="compositionally biased region" description="Basic residues" evidence="5">
    <location>
        <begin position="220"/>
        <end position="232"/>
    </location>
</feature>
<feature type="compositionally biased region" description="Polar residues" evidence="5">
    <location>
        <begin position="252"/>
        <end position="277"/>
    </location>
</feature>
<dbReference type="OrthoDB" id="2162994at2759"/>
<evidence type="ECO:0000259" key="6">
    <source>
        <dbReference type="PROSITE" id="PS50114"/>
    </source>
</evidence>
<evidence type="ECO:0000256" key="4">
    <source>
        <dbReference type="PROSITE-ProRule" id="PRU00094"/>
    </source>
</evidence>
<keyword evidence="1" id="KW-0479">Metal-binding</keyword>